<dbReference type="RefSeq" id="WP_189892253.1">
    <property type="nucleotide sequence ID" value="NZ_BMVN01000032.1"/>
</dbReference>
<feature type="compositionally biased region" description="Low complexity" evidence="2">
    <location>
        <begin position="6673"/>
        <end position="6684"/>
    </location>
</feature>
<feature type="region of interest" description="Disordered" evidence="2">
    <location>
        <begin position="7211"/>
        <end position="7233"/>
    </location>
</feature>
<feature type="region of interest" description="Disordered" evidence="2">
    <location>
        <begin position="5662"/>
        <end position="5686"/>
    </location>
</feature>
<feature type="region of interest" description="Disordered" evidence="2">
    <location>
        <begin position="2509"/>
        <end position="2682"/>
    </location>
</feature>
<feature type="compositionally biased region" description="Basic and acidic residues" evidence="2">
    <location>
        <begin position="1126"/>
        <end position="1138"/>
    </location>
</feature>
<feature type="coiled-coil region" evidence="1">
    <location>
        <begin position="1536"/>
        <end position="1563"/>
    </location>
</feature>
<feature type="compositionally biased region" description="Basic and acidic residues" evidence="2">
    <location>
        <begin position="2990"/>
        <end position="3025"/>
    </location>
</feature>
<feature type="region of interest" description="Disordered" evidence="2">
    <location>
        <begin position="3060"/>
        <end position="3115"/>
    </location>
</feature>
<feature type="compositionally biased region" description="Basic and acidic residues" evidence="2">
    <location>
        <begin position="2524"/>
        <end position="2533"/>
    </location>
</feature>
<protein>
    <recommendedName>
        <fullName evidence="3">Outer membrane channel protein CpnT-like N-terminal domain-containing protein</fullName>
    </recommendedName>
</protein>
<evidence type="ECO:0000256" key="1">
    <source>
        <dbReference type="SAM" id="Coils"/>
    </source>
</evidence>
<feature type="compositionally biased region" description="Basic and acidic residues" evidence="2">
    <location>
        <begin position="2946"/>
        <end position="2962"/>
    </location>
</feature>
<feature type="compositionally biased region" description="Low complexity" evidence="2">
    <location>
        <begin position="816"/>
        <end position="835"/>
    </location>
</feature>
<feature type="region of interest" description="Disordered" evidence="2">
    <location>
        <begin position="1312"/>
        <end position="1360"/>
    </location>
</feature>
<feature type="compositionally biased region" description="Basic and acidic residues" evidence="2">
    <location>
        <begin position="4743"/>
        <end position="4767"/>
    </location>
</feature>
<feature type="region of interest" description="Disordered" evidence="2">
    <location>
        <begin position="7447"/>
        <end position="7547"/>
    </location>
</feature>
<feature type="region of interest" description="Disordered" evidence="2">
    <location>
        <begin position="2284"/>
        <end position="2356"/>
    </location>
</feature>
<evidence type="ECO:0000256" key="2">
    <source>
        <dbReference type="SAM" id="MobiDB-lite"/>
    </source>
</evidence>
<keyword evidence="1" id="KW-0175">Coiled coil</keyword>
<feature type="region of interest" description="Disordered" evidence="2">
    <location>
        <begin position="6950"/>
        <end position="6979"/>
    </location>
</feature>
<gene>
    <name evidence="4" type="ORF">GCM10010345_67180</name>
</gene>
<feature type="compositionally biased region" description="Low complexity" evidence="2">
    <location>
        <begin position="7216"/>
        <end position="7228"/>
    </location>
</feature>
<feature type="compositionally biased region" description="Polar residues" evidence="2">
    <location>
        <begin position="5210"/>
        <end position="5220"/>
    </location>
</feature>
<feature type="compositionally biased region" description="Low complexity" evidence="2">
    <location>
        <begin position="7453"/>
        <end position="7462"/>
    </location>
</feature>
<feature type="region of interest" description="Disordered" evidence="2">
    <location>
        <begin position="2697"/>
        <end position="2928"/>
    </location>
</feature>
<dbReference type="PANTHER" id="PTHR34491:SF74">
    <property type="entry name" value="DUF4456 DOMAIN-CONTAINING PROTEIN"/>
    <property type="match status" value="1"/>
</dbReference>
<feature type="region of interest" description="Disordered" evidence="2">
    <location>
        <begin position="309"/>
        <end position="331"/>
    </location>
</feature>
<feature type="region of interest" description="Disordered" evidence="2">
    <location>
        <begin position="810"/>
        <end position="947"/>
    </location>
</feature>
<reference evidence="5" key="1">
    <citation type="journal article" date="2019" name="Int. J. Syst. Evol. Microbiol.">
        <title>The Global Catalogue of Microorganisms (GCM) 10K type strain sequencing project: providing services to taxonomists for standard genome sequencing and annotation.</title>
        <authorList>
            <consortium name="The Broad Institute Genomics Platform"/>
            <consortium name="The Broad Institute Genome Sequencing Center for Infectious Disease"/>
            <person name="Wu L."/>
            <person name="Ma J."/>
        </authorList>
    </citation>
    <scope>NUCLEOTIDE SEQUENCE [LARGE SCALE GENOMIC DNA]</scope>
    <source>
        <strain evidence="5">JCM 4733</strain>
    </source>
</reference>
<feature type="compositionally biased region" description="Pro residues" evidence="2">
    <location>
        <begin position="2335"/>
        <end position="2349"/>
    </location>
</feature>
<dbReference type="PANTHER" id="PTHR34491">
    <property type="entry name" value="A-TYPE INCLUSION PROTEIN, PUTATIVE-RELATED"/>
    <property type="match status" value="1"/>
</dbReference>
<feature type="compositionally biased region" description="Basic and acidic residues" evidence="2">
    <location>
        <begin position="5401"/>
        <end position="5415"/>
    </location>
</feature>
<feature type="region of interest" description="Disordered" evidence="2">
    <location>
        <begin position="3030"/>
        <end position="3049"/>
    </location>
</feature>
<keyword evidence="5" id="KW-1185">Reference proteome</keyword>
<feature type="region of interest" description="Disordered" evidence="2">
    <location>
        <begin position="1482"/>
        <end position="1501"/>
    </location>
</feature>
<feature type="region of interest" description="Disordered" evidence="2">
    <location>
        <begin position="1052"/>
        <end position="1196"/>
    </location>
</feature>
<feature type="region of interest" description="Disordered" evidence="2">
    <location>
        <begin position="7729"/>
        <end position="7763"/>
    </location>
</feature>
<dbReference type="Proteomes" id="UP000653644">
    <property type="component" value="Unassembled WGS sequence"/>
</dbReference>
<feature type="compositionally biased region" description="Gly residues" evidence="2">
    <location>
        <begin position="6958"/>
        <end position="6970"/>
    </location>
</feature>
<feature type="region of interest" description="Disordered" evidence="2">
    <location>
        <begin position="2974"/>
        <end position="3025"/>
    </location>
</feature>
<sequence>MGVFDNLRLPAWLQQLLAVLTGTFWPNVNHEVVHEQAAKMDAWGDHFESLLHTVGPSATLVSGALEGPTAEEFTAHVRKMKQVLPHGVKAARELSASFRETAVQVQYAKYMIMVQLVWLIYTVVELLAFGLPEVAVTVARGVAAVVRQIAWQLFKSVVSGAVVGGLMELGVQLVQMWQGFRDRISWRDVLEQAGWGGVGGGLAGIFDEFTRMYLPKLSGGVLRDVLTGGASGAVVTGFQIVQSGDTTDVGYGIAGGFFGSLPSGGRHGRGGGSLGDLTGGLGWHVDPSLVPSGEWDSFHGLKLPDGARDGAGTRSVWEGSGTGGSGGDWRNAAEQAGVPQRLTSAFEGWVKSQGGLPDPVVDRIASRAVAAYAGAGDGGRAQGADGAVGEGVPSAAQLRRWAVEELANHQAQQRLDAAFTAWQQSPAAAGLDDGAAVRVHRYVAQSVEERLRTGDYVQSAHGRDLGATADRVLELVGLGGEHERTGFDAMLTAAAERDRRIQSALRAFDQAVPAPVAPGESTDGNGADGTATGQLSPFGHAVLRGAFGEQLVTAHRAVFGEPSPFGGDGQASGDALRTWQAEVRGQVARLPVHVVAQSAKELTVNHALGEVEGAVARGTWQQAVPGLGAEFSRAFGLTDTAATEAAAIPPDVRQGAVLGLSLEVGRRIDQWTAQALEASPGSTADALLRHLTRIAVGGGSPEQMSAADVVRQALPAQGAERHLALSVARDHAQDAARDRARALAGAAGLPASAAARIIDHHAKAARELFDATFVRPEDGPGGPGPLDDRLAAWNERRTAMDQELGRALATHAGTRPATETADTAPGTATGPVGSPLTDSRAATSRPVTETGPRTATPAGRNAAADTTAGPGRHTNPGIGTETGPAALPGFDTTVTPAAGTQGPGTTAAVGAAADGPVGPHPETRPRPATGGGPADTVPPTGPARTDLTDADWGEAVRRARETTAPHMGTAPLWRTVGDLLARYAPRPSVIREPGDAYAARHEEAALVLAHRALELGITAPEPGRLPDGHPLRRHAETLGRRLTAEFGIEFDPARQTGLPGGSPDGALPSAPRQSADGSAGPLPGLEPREAPEATEAQEPWAARTPEADSDRTPEVTGPGGLTAARRAPDDAARLRTADEGPDGGPLPEADARERREGKAPAGPWGDALKAARAPEDAARDGQREETGPADPAHDLRVQEHQRAWTRLTSTPRAEPPWQSGYWRQETAEAKQRLLAGDQRDSAFLLGRARGIVSDVTVFPALDPRSYPQPADHHHEMLDTMVHLVADELREHGDTAAGSLANLLRDQFREAPGTEEVFGTRPAPEPGGDGGPGRDSAGQGLEGDRTETGTAPGGTVVPENGPAVPRPGEALAAIGTPAWPAQVVRARMATHALGEQQEAVFWKGARKLLARYHSRPRFADAGPEYADAHEDAVHVLAHRMRQSAGAEATHLPDPGPDHPLTRDARELGRQLSLLAGVRRADSARGAVPAAHGETDAAGSPTRPRRLNEILADRTVAFQEVQQAELQQTQVGKDADRIAQAKDDRTRADAKLNEVTRELDRALEHERGNSLLSQRELNLLVDQVAGAGDIDRARILQNHALELDKRARATADGSARPDQFIRTGEEIRDQSHAVQRLAKELEDSVAAGSVSPTELKGLAERLDKAATELDAALQGHIKDAAELGGTYTLRNQHAPVVAVARHLARLADAALQETAQGVGLVLKRFRGTQTSVHDVRGLSGLIRRYRTDKAFAEVPTGEQWRTVLPGEDERMRQLFPDLATMSKSDQVTFVRTLSERNIEALREEVGALLTEMPEAERARFGELWKALEELPYRIKHATPAYHAIANSGVMSSQGDLSRRGLRFLASGKSSAKNTTNLGNDDFVFFRMEVGDRPMATRYGPTTLVFDAKVLEEQGGWVSLHDQLHPLDRDTMSQLKMGGDVVRSATYDDGFTEMGRRSRWTYTYPDKSTRQVSFEQEVFHGEHVREALALSVVREVHLIGGAFQEDVFRLLADAAQPEELGAVVSKLYRPEAKFGSGLPINPYGSRVETEWPRPITVHDADGDGRYLADGTVDPTARAAGKAFDEASDRVRQADNAVKSGNNKALRYNLNKALPHAEQSVKLTAEFQATAVGERKELANALLDQRARLLKDIEARLRELRSRPKPDPARPQWKPDENQGTGAPAAGSGAGGPNLNELPRRAEDALNTVRDVTEQMRKVIRALGNSDGFRPLLDAKVSAQTNVAVGLGRTQFSTAYRHLSRAGLVIGDPAGLHLTEEGRRLFLLPRADTGTTASSQPPAAGVATAPVGGQGRGSRHAGGADDGPREGPGAPDGQTPAPDTAPGPADPARPLPDPGTASRPYELRVSGQRLYAVPVGERPGDTAFRFALDTETAPPPASGRVLAGDGLVLGGDEWVVRLGEARTAVGLLSPSDRRSLWRETAAVMREHYPAPELIRDSGDDYAGWFDAVAHVVALALLDDTARPVGADHPARRLARNLLPQLSRLLNTPLVPSARPLLLGGSRVPAGQQERRELDRTLSGRPSAPSGSGPADSPGPPTGGEGSRGNRLRRINNRLDLRSGAAPGSGDRDATASSAPRHGLSTEPRAVGAGEERGRSREPGRSSAAASGTSPRQGGTGAGPSRAASVSAREGERGRQPTRGTAPTGRGGAGAPRAASSAVGGRRSSSVGRAFGSMLNFFVRDRDRRSASGVRAAAPTTPAESPGYWHARGQGRSGSVLPEPFGDIPPATRTSGQVGAASAREASAPVNAGTIGSASAERGTAPVPSRAGGMVEARAGNADPTRHEAEARAREAEAARRVAEARADEAEARAREAEAARRVAEARADEAEARAREAEAARRVAEARADEAQARAREAETSHQRGEAARTQREAQARAYEEAEARTRQAEAALRSDEMARAQQEVDARAHREADAARALHEAEARLRTVGAARRRGEGGHARQEAAAWHEVELRGDEAAKATSALRRAENRAQQAVEQARRTEVRHREAEAALRQVQTERERRDARKRDEERITAARARREAQQRLQEARASADDAEAARREAVAVRREAGERAREAEAARRAVEAVRAKEKAKARPRKDETRHSEAPHPVPALPSQRNPQPDVWQPTAVMTPGGKTGGIDVRPAARRLTDPVKQVQTQQQILYGQGQSRAFETPPWVSSENPFFVFVDGSPSELRVAAETGERKMSAEEFARFLKALPAELSPAQGAPIVLVLSRGGAGGLQLPREIAYHTDRTVWSFTSALQLVTDPNRNLTYISRNYPADGSRPAGWWISSRPEDIGPDSAVAAATSSGALGVIEHHTLVNAQGRPIGRIAHTPDDVANRETRLAHIATADTYSQGVREGRHLIPIDGTARELPWRIDHANVTPYFFSAHGNSSQIRLPLPDGTKRRATGSELARFLKRRPSFNQRKDVPIVLMSCRTGSDPSPEGVAQTLANATRRVVYAPTGVSSVSFTVGSDPDGREGRWARFDPAAGGTGASRSSRTRPARPVDEPVPSAHVRVTGGLPPRIDTVDADPTEHEPLRQSPVGGPDRRSGIDEFAERLGGTPAHGVPGGRSATGASRPDPVPSRRRNRGVQGEDPFADDRELRRGVEVLRHRLRDIARAPGSDDAGRSEQVRRITEAVRALRQSVDRSDLTEFLRGPRPQLAEGLRARQLRIARLEEQMAGRRPGGDTREARDEAAVLRREAERIREEIERRPDLGPLPGRTVLSAADMRIARILVAGEAGHLEAVALRREADDLDAAWTRATRSGTPGTPQSAALRHRAQEDRALYSALAQRRVWQRVDDVQATHLVAAERHAWRLRDADRLAARERLLRAMRDVRDLYPVGDDGVAGLVDLVHEHLDTGMALVSKVSLRDAGAGAALLDTLLSRGAETPLHELLASSTGTPRQESGGVAGTAAALVSARWQPHGADDGIGLVFHWAWTVRERTLHTLSPYPDDPGRRATPSSRYALIAHGPVDAVRLALAETDRFASDRELLRRLSAHKPVGNAHFGARVLGDLRWPDVRKVVLTHADAPSWQRAEEFAGRLEEFAERHGLRFEVGTAPVQERPFDSTGPASGGPRTLVTDLSSADGTRIVGRDYRPARERSVVTPAGLDTAAVAAAVRPADRDDSPLYELDERQAAPWTGSGPEPFFVLAWGTPERIAVQDAGGRTVELSPERFAGLLAEDPVLGSAPRDRAIVLAMPHGGAGGLDLPRLLAGRTGREVWSATGPLEIVPDAVGSRLTGVITRFPSDASVPRGWWVLSRPADAAPARSTAAGPDALSRTDGEATATTELVTHTLVGFDHRPIGRLSLPADFLARVEGTVDRASWRDTEGAGGQPFPWAGDVGAGRRPYFWMSHGWPTDVEMVSHDGNHRFPGAALGRYLRRRPSLAGLDAGHPIVLLSCSTGDTRGAGEPGVVVAQKVADATGRAVHAADTPVFVSGALLPGGAWHTFLPHRPEAAWQAQEAVPSPGRADGADGPLLGGPVLGERDWSTRLTAARRSIGALDLDEQGQLWADVAAIMQKPYRTTPYGPQPYPAPKLIRDGSDTYAEHYHDIAHLVAAELLADTAQPSGRDTSRAEDLAGELLSQLHRRREVSPPVTAGPGVLGGSGRAPGARPEDERGRTRHRTARPGGDAGRAESRAGGAEGQPGNSFARTFRAASRAVARSLSRAFGRDQDGSRRPQSRVRPPREINPYADAGPSGSRAGGERRPSVSARPSVSGRPSADGRSATHGPETPGIPGLSFPGRGDDPSGPRRDGTGTRRGMSVERARGQGSGQAFDMTSVRDHLPGVQPEYWSPAAILDADIKMVGIDLRPRSQREREPLTALDTRHEVVYTDVSGGRPVDAQWRTHAGEPFFVAVDGSAAQPTVATSRGERTMTAEEFADQLGRLPVVRNSNGPIVLVLSHGGVGDLLLPRLIARETSRPVWSFVSTLTLLSVNGRTYITRVGSQASSTLHGWWVRSERGDLDTADSRRHGRDIRHERFFFDEVEHYALVDQTGRSVGRIAHREADIFPREHGLLGMSAAESYWHARRQEDGALVTYAQTPQTLPWRKHSSGASPYFFVSHGTSQAIVLPVKGRTDAFVDGATLARFLRRRTSFTRSKDAPVVLMACETGSDTSERGVAQQVANGTGRLVYAPTAPVSVEMVLGPASDGTPGRWNVFRPHDARTVPPAGGPVLPVAGPGPVPGGSGLRPSVSRPGPGGAGGHADRASSRTRQPSRSGRSTGAGTAMAAPGGGAVRNWPGAGSRGPAPGFVPQGARMPDASPHADTATADGPPLDGDGPDSSRHVVTDTLPDGERTSGREHDTLPAKAPSDVTNPSAPPGVPRRDGGYADTAPQAVGVQRAVDATPHGDPHAAGSGAVEDPPSAGDAVRSRPAPAMPEPSRAPGGGSASRPTQPAAFPPRTDAELEAHRPPRLDRSMLPPAESGRAVRFTDGSRLPSYLTGDGAEGRPASYGPGLVTLRGIDQVMREIGARTGLADSPAPGAAGVMADLERALRETPWVFHGEGYESSPFQDRGQPRVLRVVTRPHGNWERFADGYGAPFKYEGVQRGQTTTGTAKSVATSLRIAPGFTIGPPSGLSLAGYGRVGGALGFNRTFDFALQDQTQTQAETRHGDGSHVHLDDVQYEVHLAGPRPAERTSRPADAYSSGEGHFSFGVRNGLAVRLSDGETPSADPGSVADADRVPRSMTLGPHTDYRLVHTEGYGPVREIRDWALRRAGAQPGSSAYDEIAGFFSSANFHRIADRLAHGPVTTRQLASDDRGRTPLGAFVVERVVPGGAELLTGTTAAELRGTVQRAVRNERTLSKAYTQELNATVGPTMSFGRFFAGHAGLRVMAGLSARYARTTTHGTVSGGTGSRKSAGQAKKVPTYLYRVHKTVYVRRAGDTEATAFTTWSLDRMTRTEARRHAGWDDGTTLRRRHDDEPVAPVYLPTDDPVTLGPSRLEAFLHEDGSPLRDQGAGEPARTLLDDLLDQVLHHAARAYPGMLAPLADFGDPSDARWKDAEHYRMALQNTLSVVDTLSHHSLAAGLESLITTGVRVGLVVPGTFGRARRWLWIDGRLTDRRYEGTQNDLLVRSSLPGTERLDGQRNVVRGYDVGVDVSATVLDAHKNRVGAPENTGALQLGPRWAAQTGRRTGFGATVSTESGSAGTSQSHLFSYRLELAVSTGGFWRPRHLWRIASLGLLGTQAFIRRADTLALVGGGTRASVTGRVLLAVPGEHTPAPGLALDAVRRTAPRVRVLAPARAKEIALGTGDAGAAGRARSPFGDLPHTTVSVAAHRELISAAEELMREASGGSWHFAEPGALAHEALVRPFEAPYLSGQSDLSSAPGGTRITGLFGKGPYMDRLGALLHRVQVLNPRVVSAPVRMESEHVLGSDLQASGAVTTSHAFSITVSGSYGHAHPVGPTVAGTYGALGRWSRQHARTLAASRVVTNEIAIGDDSHKVLVVADTRHELIGTVRGDGVLSVPHSLLTARLARWSGRRLTFSSDWLGHVPEKAAHRMGLLDDRMGEVPRYLTRAWEQPSWLREHPFGSYPVNGLDATGVLHDLDRRLRGLGLDSAGRDRLRAMVTPRALRALREQLTSTGSSTGLRVGALGRRPVWLGSRIAHLRVELIADAPRFDGLGHGVTFKDGRQATETDEAAVAEGRSRTVGVNIAEGVRTTDRVARSAGPAYGESGTSTQQVTQSRTRTRLSARVVETDEPHAEYLTDYRLRMTLELGGGRTVQAEGPVGTLRELVPLSLTVPGEPRTGDDPPAALEAGAPRRAVTVWGSNSGSPWEQREALRAQIENWRAAPGPGGTATPFRVPRIGFDVRRIVGLDAVRAAGEIALARAYGATAGPRAGRAELSGPGLDEALEKARRTSLTRPGTAPALALHDGTSNAALAAFFDDSTTAEGLRVHGLTDDTFFTRGSRAELSYRSRPDLSGARLLAVLPSATMSGAERLTSAGDVSVVRSGAHEPVPGGGPSLDTGGAGTAAPSASVSESTAADADAVRYGGAAATQTTLKPKTTRAFLFAIPTSWVGVADVERGFKDSPVGDWMHEHLGPFGPSRPGPQAVSAETQVIAWVREDVARELGLVTDDTFPAQVAEAWSKVTKAGTAWVDADKAYWELRRTMPDSHAAHARAHRDRTAARSELTDARGGAGEPAAWQRLREATVRLHEVRRELKEKWTGFTSRREAADRAAAEFHRVRAATDRLTHWYRLSDEERARVPEPSAVDFTGPAATRPARPAGYTVGKGTLNAPDGTVYTLRDVPRDGGSFHHALADGLRHLAPGRQDGDARAANQPFTAERLREWLAARLGGTDDPDLLAFAAPDTQDTFSPAELRDAGIGFPDGSPERREFEDTGHLPLHHEPFASERVRLAVLQLRRDPDAGDPGTWDHGAADLLPALAARALGVRVTVVREDGRFQDFAPPVPEGATAEDATGPRERTPHVVLYLADRHFQSAVPDAAPVSAGAARPSPADPATAPPPVGKEPPAGRSSVVPSPSAGPSSAGAGPSGQPASPPRPTSAVPSGTVGRPRPAHTSAPWAGVTSGTDADRYRVTGGRTLTAPDGTVHVLREPAGDRVGNGFWDALAAAFHREPGDATSAAPRNAALDRAREPVAVVRARSLPESAHLDRDVPFTRDELTRAGVVLDRATARRFQDTGDLLPGHVTLTTGQERALVRTQLHTARRWDTGNEHAAVELAAASYRAALTVVAEDGTARTHTAPDAVPGRTAVLYRRGTEYLLARPRTTPEPTAALTEARPGGDAPGPDTAGGPPPVRAGRAAAPHGYRLVRPAASDGAQPHLYEVSRAGQIRTPQGEVLTPHGWVGSGDDYAHLPSGHVLRRATGRIERLWQPAERDSAFVELVARQGDGLVSYELRAADDGLHVIPTDSEAHTSVLLPWRTEDTGHR</sequence>
<name>A0ABQ3D2S6_9ACTN</name>
<feature type="region of interest" description="Disordered" evidence="2">
    <location>
        <begin position="6659"/>
        <end position="6686"/>
    </location>
</feature>
<feature type="compositionally biased region" description="Basic and acidic residues" evidence="2">
    <location>
        <begin position="2795"/>
        <end position="2928"/>
    </location>
</feature>
<feature type="compositionally biased region" description="Low complexity" evidence="2">
    <location>
        <begin position="2666"/>
        <end position="2682"/>
    </location>
</feature>
<evidence type="ECO:0000259" key="3">
    <source>
        <dbReference type="Pfam" id="PF25547"/>
    </source>
</evidence>
<feature type="domain" description="Outer membrane channel protein CpnT-like N-terminal" evidence="3">
    <location>
        <begin position="21"/>
        <end position="146"/>
    </location>
</feature>
<feature type="compositionally biased region" description="Basic and acidic residues" evidence="2">
    <location>
        <begin position="1172"/>
        <end position="1196"/>
    </location>
</feature>
<dbReference type="EMBL" id="BMVN01000032">
    <property type="protein sequence ID" value="GHA52987.1"/>
    <property type="molecule type" value="Genomic_DNA"/>
</dbReference>
<feature type="region of interest" description="Disordered" evidence="2">
    <location>
        <begin position="511"/>
        <end position="533"/>
    </location>
</feature>
<proteinExistence type="predicted"/>
<feature type="region of interest" description="Disordered" evidence="2">
    <location>
        <begin position="5160"/>
        <end position="5330"/>
    </location>
</feature>
<feature type="region of interest" description="Disordered" evidence="2">
    <location>
        <begin position="4584"/>
        <end position="4649"/>
    </location>
</feature>
<feature type="compositionally biased region" description="Basic and acidic residues" evidence="2">
    <location>
        <begin position="1149"/>
        <end position="1158"/>
    </location>
</feature>
<feature type="region of interest" description="Disordered" evidence="2">
    <location>
        <begin position="4665"/>
        <end position="4773"/>
    </location>
</feature>
<feature type="compositionally biased region" description="Low complexity" evidence="2">
    <location>
        <begin position="522"/>
        <end position="533"/>
    </location>
</feature>
<evidence type="ECO:0000313" key="4">
    <source>
        <dbReference type="EMBL" id="GHA52987.1"/>
    </source>
</evidence>
<feature type="compositionally biased region" description="Basic and acidic residues" evidence="2">
    <location>
        <begin position="2605"/>
        <end position="2615"/>
    </location>
</feature>
<dbReference type="Pfam" id="PF25547">
    <property type="entry name" value="WXG100_2"/>
    <property type="match status" value="1"/>
</dbReference>
<accession>A0ABQ3D2S6</accession>
<feature type="compositionally biased region" description="Basic and acidic residues" evidence="2">
    <location>
        <begin position="2155"/>
        <end position="2173"/>
    </location>
</feature>
<feature type="region of interest" description="Disordered" evidence="2">
    <location>
        <begin position="2155"/>
        <end position="2194"/>
    </location>
</feature>
<feature type="region of interest" description="Disordered" evidence="2">
    <location>
        <begin position="4060"/>
        <end position="4080"/>
    </location>
</feature>
<feature type="region of interest" description="Disordered" evidence="2">
    <location>
        <begin position="5344"/>
        <end position="5446"/>
    </location>
</feature>
<feature type="compositionally biased region" description="Low complexity" evidence="2">
    <location>
        <begin position="2292"/>
        <end position="2303"/>
    </location>
</feature>
<feature type="compositionally biased region" description="Low complexity" evidence="2">
    <location>
        <begin position="7472"/>
        <end position="7498"/>
    </location>
</feature>
<feature type="region of interest" description="Disordered" evidence="2">
    <location>
        <begin position="3462"/>
        <end position="3595"/>
    </location>
</feature>
<feature type="compositionally biased region" description="Basic and acidic residues" evidence="2">
    <location>
        <begin position="7124"/>
        <end position="7134"/>
    </location>
</feature>
<feature type="compositionally biased region" description="Basic and acidic residues" evidence="2">
    <location>
        <begin position="5280"/>
        <end position="5304"/>
    </location>
</feature>
<comment type="caution">
    <text evidence="4">The sequence shown here is derived from an EMBL/GenBank/DDBJ whole genome shotgun (WGS) entry which is preliminary data.</text>
</comment>
<evidence type="ECO:0000313" key="5">
    <source>
        <dbReference type="Proteomes" id="UP000653644"/>
    </source>
</evidence>
<feature type="region of interest" description="Disordered" evidence="2">
    <location>
        <begin position="7405"/>
        <end position="7425"/>
    </location>
</feature>
<feature type="compositionally biased region" description="Basic and acidic residues" evidence="2">
    <location>
        <begin position="3542"/>
        <end position="3553"/>
    </location>
</feature>
<feature type="compositionally biased region" description="Low complexity" evidence="2">
    <location>
        <begin position="892"/>
        <end position="917"/>
    </location>
</feature>
<feature type="compositionally biased region" description="Low complexity" evidence="2">
    <location>
        <begin position="5166"/>
        <end position="5179"/>
    </location>
</feature>
<feature type="region of interest" description="Disordered" evidence="2">
    <location>
        <begin position="2942"/>
        <end position="2962"/>
    </location>
</feature>
<feature type="compositionally biased region" description="Low complexity" evidence="2">
    <location>
        <begin position="2534"/>
        <end position="2547"/>
    </location>
</feature>
<feature type="compositionally biased region" description="Polar residues" evidence="2">
    <location>
        <begin position="836"/>
        <end position="853"/>
    </location>
</feature>
<organism evidence="4 5">
    <name type="scientific">Streptomyces canarius</name>
    <dbReference type="NCBI Taxonomy" id="285453"/>
    <lineage>
        <taxon>Bacteria</taxon>
        <taxon>Bacillati</taxon>
        <taxon>Actinomycetota</taxon>
        <taxon>Actinomycetes</taxon>
        <taxon>Kitasatosporales</taxon>
        <taxon>Streptomycetaceae</taxon>
        <taxon>Streptomyces</taxon>
    </lineage>
</organism>
<dbReference type="InterPro" id="IPR057746">
    <property type="entry name" value="CpnT-like_N"/>
</dbReference>
<feature type="compositionally biased region" description="Low complexity" evidence="2">
    <location>
        <begin position="4708"/>
        <end position="4720"/>
    </location>
</feature>
<feature type="region of interest" description="Disordered" evidence="2">
    <location>
        <begin position="7116"/>
        <end position="7141"/>
    </location>
</feature>
<feature type="compositionally biased region" description="Basic and acidic residues" evidence="2">
    <location>
        <begin position="3060"/>
        <end position="3099"/>
    </location>
</feature>
<feature type="compositionally biased region" description="Basic and acidic residues" evidence="2">
    <location>
        <begin position="3471"/>
        <end position="3480"/>
    </location>
</feature>